<feature type="compositionally biased region" description="Basic and acidic residues" evidence="1">
    <location>
        <begin position="57"/>
        <end position="70"/>
    </location>
</feature>
<dbReference type="InterPro" id="IPR004843">
    <property type="entry name" value="Calcineurin-like_PHP"/>
</dbReference>
<evidence type="ECO:0000256" key="1">
    <source>
        <dbReference type="SAM" id="MobiDB-lite"/>
    </source>
</evidence>
<dbReference type="InterPro" id="IPR029052">
    <property type="entry name" value="Metallo-depent_PP-like"/>
</dbReference>
<proteinExistence type="predicted"/>
<organism evidence="3 4">
    <name type="scientific">Mesorhabditis spiculigera</name>
    <dbReference type="NCBI Taxonomy" id="96644"/>
    <lineage>
        <taxon>Eukaryota</taxon>
        <taxon>Metazoa</taxon>
        <taxon>Ecdysozoa</taxon>
        <taxon>Nematoda</taxon>
        <taxon>Chromadorea</taxon>
        <taxon>Rhabditida</taxon>
        <taxon>Rhabditina</taxon>
        <taxon>Rhabditomorpha</taxon>
        <taxon>Rhabditoidea</taxon>
        <taxon>Rhabditidae</taxon>
        <taxon>Mesorhabditinae</taxon>
        <taxon>Mesorhabditis</taxon>
    </lineage>
</organism>
<dbReference type="InterPro" id="IPR006186">
    <property type="entry name" value="Ser/Thr-sp_prot-phosphatase"/>
</dbReference>
<dbReference type="SMART" id="SM00156">
    <property type="entry name" value="PP2Ac"/>
    <property type="match status" value="1"/>
</dbReference>
<dbReference type="EMBL" id="CATQJA010002621">
    <property type="protein sequence ID" value="CAJ0573679.1"/>
    <property type="molecule type" value="Genomic_DNA"/>
</dbReference>
<evidence type="ECO:0000259" key="2">
    <source>
        <dbReference type="SMART" id="SM00156"/>
    </source>
</evidence>
<dbReference type="InterPro" id="IPR050341">
    <property type="entry name" value="PP1_catalytic_subunit"/>
</dbReference>
<evidence type="ECO:0000313" key="4">
    <source>
        <dbReference type="Proteomes" id="UP001177023"/>
    </source>
</evidence>
<sequence>MADGYKTDLTQTDQTPSVRRKTSSKEPDKENKTPPRTPIVTRTRDKATITTTQIENSQRRTKEVTRDAPSKRHAVSKKRERREITQATTVIGSKEKIPEQSKRHGVAGSGGSGRKEKGVRLVSPEAKDGNNVKSSAKAPNLLTSREKSNAHTYLAQVCHNRTDLDGIKLWAAMQRAFNYLSVAALVSDKILCVHGGITPHLTSFDVLRQHPKPVRNPYQGLCSDMVWSDPDTAYDFWRPNSRGCGFFFGRRTTEDFCERFGIDMIVRGHQVCLEGYSTLWDKRVVTIFSAPCYTNDYKNAGCVLKVAANLECELVALVPDYPGSFAGCQERLEISKRLWDPSLEVFPESGEPPKPIIR</sequence>
<dbReference type="Pfam" id="PF00149">
    <property type="entry name" value="Metallophos"/>
    <property type="match status" value="1"/>
</dbReference>
<keyword evidence="4" id="KW-1185">Reference proteome</keyword>
<feature type="compositionally biased region" description="Polar residues" evidence="1">
    <location>
        <begin position="8"/>
        <end position="17"/>
    </location>
</feature>
<feature type="non-terminal residue" evidence="3">
    <location>
        <position position="1"/>
    </location>
</feature>
<dbReference type="GO" id="GO:0005737">
    <property type="term" value="C:cytoplasm"/>
    <property type="evidence" value="ECO:0007669"/>
    <property type="project" value="TreeGrafter"/>
</dbReference>
<dbReference type="Proteomes" id="UP001177023">
    <property type="component" value="Unassembled WGS sequence"/>
</dbReference>
<reference evidence="3" key="1">
    <citation type="submission" date="2023-06" db="EMBL/GenBank/DDBJ databases">
        <authorList>
            <person name="Delattre M."/>
        </authorList>
    </citation>
    <scope>NUCLEOTIDE SEQUENCE</scope>
    <source>
        <strain evidence="3">AF72</strain>
    </source>
</reference>
<dbReference type="PANTHER" id="PTHR11668">
    <property type="entry name" value="SERINE/THREONINE PROTEIN PHOSPHATASE"/>
    <property type="match status" value="1"/>
</dbReference>
<accession>A0AA36CQY5</accession>
<dbReference type="GO" id="GO:0005634">
    <property type="term" value="C:nucleus"/>
    <property type="evidence" value="ECO:0007669"/>
    <property type="project" value="TreeGrafter"/>
</dbReference>
<comment type="caution">
    <text evidence="3">The sequence shown here is derived from an EMBL/GenBank/DDBJ whole genome shotgun (WGS) entry which is preliminary data.</text>
</comment>
<dbReference type="CDD" id="cd00144">
    <property type="entry name" value="MPP_PPP_family"/>
    <property type="match status" value="1"/>
</dbReference>
<dbReference type="PANTHER" id="PTHR11668:SF10">
    <property type="entry name" value="SERINE_THREONINE-PROTEIN PHOSPHATASE"/>
    <property type="match status" value="1"/>
</dbReference>
<dbReference type="PRINTS" id="PR00114">
    <property type="entry name" value="STPHPHTASE"/>
</dbReference>
<evidence type="ECO:0000313" key="3">
    <source>
        <dbReference type="EMBL" id="CAJ0573679.1"/>
    </source>
</evidence>
<gene>
    <name evidence="3" type="ORF">MSPICULIGERA_LOCUS12032</name>
</gene>
<dbReference type="GO" id="GO:0004722">
    <property type="term" value="F:protein serine/threonine phosphatase activity"/>
    <property type="evidence" value="ECO:0007669"/>
    <property type="project" value="TreeGrafter"/>
</dbReference>
<dbReference type="Gene3D" id="3.60.21.10">
    <property type="match status" value="1"/>
</dbReference>
<dbReference type="AlphaFoldDB" id="A0AA36CQY5"/>
<protein>
    <recommendedName>
        <fullName evidence="2">Serine/threonine specific protein phosphatases domain-containing protein</fullName>
    </recommendedName>
</protein>
<name>A0AA36CQY5_9BILA</name>
<feature type="compositionally biased region" description="Basic and acidic residues" evidence="1">
    <location>
        <begin position="93"/>
        <end position="102"/>
    </location>
</feature>
<dbReference type="SUPFAM" id="SSF56300">
    <property type="entry name" value="Metallo-dependent phosphatases"/>
    <property type="match status" value="1"/>
</dbReference>
<feature type="domain" description="Serine/threonine specific protein phosphatases" evidence="2">
    <location>
        <begin position="49"/>
        <end position="321"/>
    </location>
</feature>
<feature type="region of interest" description="Disordered" evidence="1">
    <location>
        <begin position="1"/>
        <end position="119"/>
    </location>
</feature>
<feature type="compositionally biased region" description="Basic residues" evidence="1">
    <location>
        <begin position="71"/>
        <end position="80"/>
    </location>
</feature>
<feature type="compositionally biased region" description="Basic and acidic residues" evidence="1">
    <location>
        <begin position="23"/>
        <end position="33"/>
    </location>
</feature>